<gene>
    <name evidence="1" type="ORF">Pmani_012871</name>
</gene>
<dbReference type="EMBL" id="JAWZYT010001065">
    <property type="protein sequence ID" value="KAK4315933.1"/>
    <property type="molecule type" value="Genomic_DNA"/>
</dbReference>
<dbReference type="AlphaFoldDB" id="A0AAE1U9W1"/>
<dbReference type="Proteomes" id="UP001292094">
    <property type="component" value="Unassembled WGS sequence"/>
</dbReference>
<name>A0AAE1U9W1_9EUCA</name>
<comment type="caution">
    <text evidence="1">The sequence shown here is derived from an EMBL/GenBank/DDBJ whole genome shotgun (WGS) entry which is preliminary data.</text>
</comment>
<protein>
    <submittedName>
        <fullName evidence="1">Uncharacterized protein</fullName>
    </submittedName>
</protein>
<reference evidence="1" key="1">
    <citation type="submission" date="2023-11" db="EMBL/GenBank/DDBJ databases">
        <title>Genome assemblies of two species of porcelain crab, Petrolisthes cinctipes and Petrolisthes manimaculis (Anomura: Porcellanidae).</title>
        <authorList>
            <person name="Angst P."/>
        </authorList>
    </citation>
    <scope>NUCLEOTIDE SEQUENCE</scope>
    <source>
        <strain evidence="1">PB745_02</strain>
        <tissue evidence="1">Gill</tissue>
    </source>
</reference>
<keyword evidence="2" id="KW-1185">Reference proteome</keyword>
<proteinExistence type="predicted"/>
<sequence>MKEGKLVGGRGGRRVLAGSHEGVKEGKLVLGGCHEERKDGKKEGKLMGGRERGRDWCCSSSLSTFDFQLCDSYFLPTPSLLMYLTLSPSQEGNVKMPEERFSRD</sequence>
<evidence type="ECO:0000313" key="1">
    <source>
        <dbReference type="EMBL" id="KAK4315933.1"/>
    </source>
</evidence>
<accession>A0AAE1U9W1</accession>
<evidence type="ECO:0000313" key="2">
    <source>
        <dbReference type="Proteomes" id="UP001292094"/>
    </source>
</evidence>
<organism evidence="1 2">
    <name type="scientific">Petrolisthes manimaculis</name>
    <dbReference type="NCBI Taxonomy" id="1843537"/>
    <lineage>
        <taxon>Eukaryota</taxon>
        <taxon>Metazoa</taxon>
        <taxon>Ecdysozoa</taxon>
        <taxon>Arthropoda</taxon>
        <taxon>Crustacea</taxon>
        <taxon>Multicrustacea</taxon>
        <taxon>Malacostraca</taxon>
        <taxon>Eumalacostraca</taxon>
        <taxon>Eucarida</taxon>
        <taxon>Decapoda</taxon>
        <taxon>Pleocyemata</taxon>
        <taxon>Anomura</taxon>
        <taxon>Galatheoidea</taxon>
        <taxon>Porcellanidae</taxon>
        <taxon>Petrolisthes</taxon>
    </lineage>
</organism>